<evidence type="ECO:0000313" key="4">
    <source>
        <dbReference type="EMBL" id="VEG60240.1"/>
    </source>
</evidence>
<feature type="transmembrane region" description="Helical" evidence="2">
    <location>
        <begin position="394"/>
        <end position="415"/>
    </location>
</feature>
<feature type="transmembrane region" description="Helical" evidence="2">
    <location>
        <begin position="366"/>
        <end position="387"/>
    </location>
</feature>
<feature type="domain" description="TraG N-terminal Proteobacteria" evidence="3">
    <location>
        <begin position="31"/>
        <end position="484"/>
    </location>
</feature>
<dbReference type="EMBL" id="LR134359">
    <property type="protein sequence ID" value="VEG60240.1"/>
    <property type="molecule type" value="Genomic_DNA"/>
</dbReference>
<reference evidence="4 5" key="1">
    <citation type="submission" date="2018-12" db="EMBL/GenBank/DDBJ databases">
        <authorList>
            <consortium name="Pathogen Informatics"/>
        </authorList>
    </citation>
    <scope>NUCLEOTIDE SEQUENCE [LARGE SCALE GENOMIC DNA]</scope>
    <source>
        <strain evidence="4 5">NCTC11951</strain>
    </source>
</reference>
<sequence length="1016" mass="108906">MKRFYFLFFSTLFFAPSFLFGATEIANSNLIYTWGYGDVMNEIMQAVKGLTTETGYIVNAALAISLLLFSIKKAIDGQTSPVFELGKMFMLFAVVWHMFLKAPNDNNHRFMIHDEVTSKDYVISQIPIGIGKSFALMTQFEKVILGAMEKHFSTPQSTNFSNAGLGFSLQVMSTLPSVKLSAIDATLQKNIDFYFRNCVSVGILLNKQGRNLFSNSDNLMRDLFTNIGNGSQFTPLFTSDNNIENKSIVPCSEAGPQIVEMIENNTDEAMKIHAALLSMADDMENYEHKFFGAAQIYNEQAVSARSYFQQAMVMFASQDAIINTAKSVGLNPASVASNTAYADQQFYASMQAQGHLAQTYLPLAKAYLTAIIIGLSWVVALLSIVFGSYAYIKMYFTLCIWIALWTPILCIINYLNDYNLMKVTQVITGGKEALSLRDNILIFKEVASRSNFMNYLVMSTPVLAYAIAKASEHGFVTFASGLSQTLAGASRAAGSFANQQALSTQTSMAAPRGDEVIAYNAGIMSLQGATSVGSFANQQALSTQTSMAAPRGDEVIAYNTGIMSLQGATSVGSSRYSTTSIAGGGTTVTDVNTGSKVSGDMQGVTAANIAGLSASDMKSKQASLAGEVSQGISDALKTGQTSQSVANMAFDHSASHGINAQAQEIFKASSTMAFDKMAQAGNERAQQIMSALEAGSKIAGVVGGNVSITEKDGTSRTFQFTDKEMQQWTKDFGDNVASTYARDDSARASLNNAFSTFTGKEFSQVHSAINKYSSVESFASNVNSDSVPKALNNYIRSGDDAAITNAWNSGNIGKAMAMASDDFQRWSVNNPQQLSKYFNAGDFSSPQNTIGSVGMQNYYSSSTASAIHKGNYGTVDSAAVGFGNSYEADKKSMAEGHFNTTGQNTAWGQGNSQGTVQQEVQGQVNNAVNQFSKGASARTVDDGVKVAEMAADGAKGSFNNTVNALGTVTQTALNNPSQLFDSKFWTGARDTNGNLIEPSNGGNNNNSAPPAPKIPF</sequence>
<dbReference type="AlphaFoldDB" id="A0A448J6C2"/>
<dbReference type="InterPro" id="IPR012931">
    <property type="entry name" value="TraG_N_Proteobacteria"/>
</dbReference>
<protein>
    <submittedName>
        <fullName evidence="4">TraG-like protein</fullName>
    </submittedName>
</protein>
<gene>
    <name evidence="4" type="ORF">NCTC11951_00167</name>
</gene>
<keyword evidence="2" id="KW-1133">Transmembrane helix</keyword>
<feature type="transmembrane region" description="Helical" evidence="2">
    <location>
        <begin position="54"/>
        <end position="71"/>
    </location>
</feature>
<keyword evidence="2" id="KW-0812">Transmembrane</keyword>
<evidence type="ECO:0000313" key="5">
    <source>
        <dbReference type="Proteomes" id="UP000275504"/>
    </source>
</evidence>
<evidence type="ECO:0000259" key="3">
    <source>
        <dbReference type="Pfam" id="PF07916"/>
    </source>
</evidence>
<evidence type="ECO:0000256" key="1">
    <source>
        <dbReference type="SAM" id="MobiDB-lite"/>
    </source>
</evidence>
<proteinExistence type="predicted"/>
<name>A0A448J6C2_CAMJU</name>
<feature type="region of interest" description="Disordered" evidence="1">
    <location>
        <begin position="991"/>
        <end position="1016"/>
    </location>
</feature>
<keyword evidence="2" id="KW-0472">Membrane</keyword>
<dbReference type="Proteomes" id="UP000275504">
    <property type="component" value="Chromosome"/>
</dbReference>
<evidence type="ECO:0000256" key="2">
    <source>
        <dbReference type="SAM" id="Phobius"/>
    </source>
</evidence>
<accession>A0A448J6C2</accession>
<feature type="compositionally biased region" description="Low complexity" evidence="1">
    <location>
        <begin position="998"/>
        <end position="1008"/>
    </location>
</feature>
<dbReference type="Pfam" id="PF07916">
    <property type="entry name" value="TraG_N"/>
    <property type="match status" value="1"/>
</dbReference>
<organism evidence="4 5">
    <name type="scientific">Campylobacter jejuni subsp. doylei</name>
    <dbReference type="NCBI Taxonomy" id="32021"/>
    <lineage>
        <taxon>Bacteria</taxon>
        <taxon>Pseudomonadati</taxon>
        <taxon>Campylobacterota</taxon>
        <taxon>Epsilonproteobacteria</taxon>
        <taxon>Campylobacterales</taxon>
        <taxon>Campylobacteraceae</taxon>
        <taxon>Campylobacter</taxon>
    </lineage>
</organism>
<feature type="transmembrane region" description="Helical" evidence="2">
    <location>
        <begin position="83"/>
        <end position="100"/>
    </location>
</feature>